<proteinExistence type="predicted"/>
<reference evidence="3" key="1">
    <citation type="submission" date="2016-11" db="UniProtKB">
        <authorList>
            <consortium name="WormBaseParasite"/>
        </authorList>
    </citation>
    <scope>IDENTIFICATION</scope>
</reference>
<evidence type="ECO:0000313" key="3">
    <source>
        <dbReference type="WBParaSite" id="Hba_17814"/>
    </source>
</evidence>
<dbReference type="AlphaFoldDB" id="A0A1I7XKH3"/>
<keyword evidence="1" id="KW-0175">Coiled coil</keyword>
<evidence type="ECO:0000313" key="2">
    <source>
        <dbReference type="Proteomes" id="UP000095283"/>
    </source>
</evidence>
<feature type="coiled-coil region" evidence="1">
    <location>
        <begin position="36"/>
        <end position="77"/>
    </location>
</feature>
<evidence type="ECO:0000256" key="1">
    <source>
        <dbReference type="SAM" id="Coils"/>
    </source>
</evidence>
<name>A0A1I7XKH3_HETBA</name>
<sequence>MNHALGKTLIYNWKNNLIKQENHMLSLANKQYILDIAKLEESVSIHNVKKDELINRITELESHSVELHQQVDRLQLDLDAEKNLHIEKNINYENINKAYHEMEAVFLSEKKRMEDLEGEHQNRQNETDIELKNLYTTVKELEAELSNTMKQNEINRDEQENTVTNLRAEIMHTQNDATQKLHELEEKLLLSEESDALLFEIKQKTEKKIAKMKALSDKDISAMKAEMLLEVLSLVVI</sequence>
<organism evidence="2 3">
    <name type="scientific">Heterorhabditis bacteriophora</name>
    <name type="common">Entomopathogenic nematode worm</name>
    <dbReference type="NCBI Taxonomy" id="37862"/>
    <lineage>
        <taxon>Eukaryota</taxon>
        <taxon>Metazoa</taxon>
        <taxon>Ecdysozoa</taxon>
        <taxon>Nematoda</taxon>
        <taxon>Chromadorea</taxon>
        <taxon>Rhabditida</taxon>
        <taxon>Rhabditina</taxon>
        <taxon>Rhabditomorpha</taxon>
        <taxon>Strongyloidea</taxon>
        <taxon>Heterorhabditidae</taxon>
        <taxon>Heterorhabditis</taxon>
    </lineage>
</organism>
<accession>A0A1I7XKH3</accession>
<feature type="coiled-coil region" evidence="1">
    <location>
        <begin position="124"/>
        <end position="194"/>
    </location>
</feature>
<protein>
    <submittedName>
        <fullName evidence="3">Chromosome partition protein Smc</fullName>
    </submittedName>
</protein>
<dbReference type="Proteomes" id="UP000095283">
    <property type="component" value="Unplaced"/>
</dbReference>
<dbReference type="WBParaSite" id="Hba_17814">
    <property type="protein sequence ID" value="Hba_17814"/>
    <property type="gene ID" value="Hba_17814"/>
</dbReference>
<keyword evidence="2" id="KW-1185">Reference proteome</keyword>